<keyword evidence="3" id="KW-0687">Ribonucleoprotein</keyword>
<dbReference type="Gene3D" id="4.10.830.10">
    <property type="entry name" value="30s Ribosomal Protein S14, Chain N"/>
    <property type="match status" value="1"/>
</dbReference>
<dbReference type="InterPro" id="IPR001209">
    <property type="entry name" value="Ribosomal_uS14"/>
</dbReference>
<evidence type="ECO:0000256" key="3">
    <source>
        <dbReference type="ARBA" id="ARBA00023274"/>
    </source>
</evidence>
<name>A0A839A5C1_9LACT</name>
<dbReference type="InterPro" id="IPR043140">
    <property type="entry name" value="Ribosomal_uS14_sf"/>
</dbReference>
<dbReference type="AlphaFoldDB" id="A0A839A5C1"/>
<evidence type="ECO:0000256" key="1">
    <source>
        <dbReference type="ARBA" id="ARBA00022730"/>
    </source>
</evidence>
<keyword evidence="2" id="KW-0689">Ribosomal protein</keyword>
<evidence type="ECO:0000313" key="5">
    <source>
        <dbReference type="Proteomes" id="UP000571018"/>
    </source>
</evidence>
<proteinExistence type="predicted"/>
<dbReference type="EMBL" id="JACAOA010000007">
    <property type="protein sequence ID" value="MBA5728903.1"/>
    <property type="molecule type" value="Genomic_DNA"/>
</dbReference>
<dbReference type="GO" id="GO:0019843">
    <property type="term" value="F:rRNA binding"/>
    <property type="evidence" value="ECO:0007669"/>
    <property type="project" value="UniProtKB-KW"/>
</dbReference>
<protein>
    <recommendedName>
        <fullName evidence="6">Ribosomal protein S14</fullName>
    </recommendedName>
</protein>
<dbReference type="GO" id="GO:0006412">
    <property type="term" value="P:translation"/>
    <property type="evidence" value="ECO:0007669"/>
    <property type="project" value="InterPro"/>
</dbReference>
<dbReference type="GO" id="GO:1990904">
    <property type="term" value="C:ribonucleoprotein complex"/>
    <property type="evidence" value="ECO:0007669"/>
    <property type="project" value="UniProtKB-KW"/>
</dbReference>
<dbReference type="SUPFAM" id="SSF57716">
    <property type="entry name" value="Glucocorticoid receptor-like (DNA-binding domain)"/>
    <property type="match status" value="1"/>
</dbReference>
<keyword evidence="5" id="KW-1185">Reference proteome</keyword>
<evidence type="ECO:0000313" key="4">
    <source>
        <dbReference type="EMBL" id="MBA5728903.1"/>
    </source>
</evidence>
<keyword evidence="1" id="KW-0694">RNA-binding</keyword>
<sequence>MRKFGMFRVNFNKLAHLGQIPGLDKASW</sequence>
<accession>A0A839A5C1</accession>
<keyword evidence="1" id="KW-0699">rRNA-binding</keyword>
<reference evidence="4 5" key="1">
    <citation type="submission" date="2020-06" db="EMBL/GenBank/DDBJ databases">
        <title>Reclassification of Facklamia ignava, Facklamia soureckii and Facklami tabacinasalis as Falseniella iganva gen. nov., comb. nov., Hutsoniella ignava gen. nov., comb. nov., and Ruoffia tabacinasalis gen. nov., comb. nov and description of Ruoffia haltotolerans sp. nov., isolated from hypersaline Inland Sea of Qatar.</title>
        <authorList>
            <person name="Fotedar R."/>
            <person name="Sankaranarayanan K."/>
            <person name="Lawson P."/>
            <person name="Caldwell M."/>
            <person name="Zeyara A."/>
            <person name="Al Malki A."/>
            <person name="Ali M."/>
        </authorList>
    </citation>
    <scope>NUCLEOTIDE SEQUENCE [LARGE SCALE GENOMIC DNA]</scope>
    <source>
        <strain evidence="4 5">INB8</strain>
    </source>
</reference>
<evidence type="ECO:0008006" key="6">
    <source>
        <dbReference type="Google" id="ProtNLM"/>
    </source>
</evidence>
<organism evidence="4 5">
    <name type="scientific">Ruoffia halotolerans</name>
    <dbReference type="NCBI Taxonomy" id="2748684"/>
    <lineage>
        <taxon>Bacteria</taxon>
        <taxon>Bacillati</taxon>
        <taxon>Bacillota</taxon>
        <taxon>Bacilli</taxon>
        <taxon>Lactobacillales</taxon>
        <taxon>Aerococcaceae</taxon>
        <taxon>Ruoffia</taxon>
    </lineage>
</organism>
<gene>
    <name evidence="4" type="ORF">HW423_03780</name>
</gene>
<comment type="caution">
    <text evidence="4">The sequence shown here is derived from an EMBL/GenBank/DDBJ whole genome shotgun (WGS) entry which is preliminary data.</text>
</comment>
<dbReference type="Pfam" id="PF00253">
    <property type="entry name" value="Ribosomal_S14"/>
    <property type="match status" value="1"/>
</dbReference>
<dbReference type="Proteomes" id="UP000571018">
    <property type="component" value="Unassembled WGS sequence"/>
</dbReference>
<dbReference type="GO" id="GO:0003735">
    <property type="term" value="F:structural constituent of ribosome"/>
    <property type="evidence" value="ECO:0007669"/>
    <property type="project" value="InterPro"/>
</dbReference>
<dbReference type="GO" id="GO:0005840">
    <property type="term" value="C:ribosome"/>
    <property type="evidence" value="ECO:0007669"/>
    <property type="project" value="UniProtKB-KW"/>
</dbReference>
<evidence type="ECO:0000256" key="2">
    <source>
        <dbReference type="ARBA" id="ARBA00022980"/>
    </source>
</evidence>